<feature type="signal peptide" evidence="1">
    <location>
        <begin position="1"/>
        <end position="19"/>
    </location>
</feature>
<dbReference type="AlphaFoldDB" id="A0A1G9HMD4"/>
<dbReference type="EMBL" id="FNGS01000001">
    <property type="protein sequence ID" value="SDL14089.1"/>
    <property type="molecule type" value="Genomic_DNA"/>
</dbReference>
<dbReference type="RefSeq" id="WP_093196492.1">
    <property type="nucleotide sequence ID" value="NZ_FNGS01000001.1"/>
</dbReference>
<accession>A0A1G9HMD4</accession>
<dbReference type="InterPro" id="IPR025347">
    <property type="entry name" value="DUF4251"/>
</dbReference>
<keyword evidence="3" id="KW-1185">Reference proteome</keyword>
<name>A0A1G9HMD4_9BACT</name>
<dbReference type="Gene3D" id="2.40.128.410">
    <property type="match status" value="1"/>
</dbReference>
<dbReference type="STRING" id="563176.SAMN04488090_0122"/>
<protein>
    <recommendedName>
        <fullName evidence="4">DUF4251 domain-containing protein</fullName>
    </recommendedName>
</protein>
<dbReference type="OrthoDB" id="1097715at2"/>
<evidence type="ECO:0000313" key="3">
    <source>
        <dbReference type="Proteomes" id="UP000198901"/>
    </source>
</evidence>
<reference evidence="2 3" key="1">
    <citation type="submission" date="2016-10" db="EMBL/GenBank/DDBJ databases">
        <authorList>
            <person name="de Groot N.N."/>
        </authorList>
    </citation>
    <scope>NUCLEOTIDE SEQUENCE [LARGE SCALE GENOMIC DNA]</scope>
    <source>
        <strain evidence="2 3">DSM 21668</strain>
    </source>
</reference>
<keyword evidence="1" id="KW-0732">Signal</keyword>
<sequence>MKFSITLLLAVSLISGAFAQKNDAIAGWIEHKTFVFRAQSATAMRGRTVQLTTEYRVDVSPEAAVAYLPYFGRAYSAPIGTNDGGIKFTSKDYSYTVKQRKKGGWDVTLTPKDAKGVRQLFFSISENGYASLQVTSQNRQPISFYGTILEPKTK</sequence>
<feature type="chain" id="PRO_5011736003" description="DUF4251 domain-containing protein" evidence="1">
    <location>
        <begin position="20"/>
        <end position="154"/>
    </location>
</feature>
<dbReference type="Pfam" id="PF14059">
    <property type="entry name" value="DUF4251"/>
    <property type="match status" value="1"/>
</dbReference>
<organism evidence="2 3">
    <name type="scientific">Siphonobacter aquaeclarae</name>
    <dbReference type="NCBI Taxonomy" id="563176"/>
    <lineage>
        <taxon>Bacteria</taxon>
        <taxon>Pseudomonadati</taxon>
        <taxon>Bacteroidota</taxon>
        <taxon>Cytophagia</taxon>
        <taxon>Cytophagales</taxon>
        <taxon>Cytophagaceae</taxon>
        <taxon>Siphonobacter</taxon>
    </lineage>
</organism>
<evidence type="ECO:0008006" key="4">
    <source>
        <dbReference type="Google" id="ProtNLM"/>
    </source>
</evidence>
<gene>
    <name evidence="2" type="ORF">SAMN04488090_0122</name>
</gene>
<evidence type="ECO:0000313" key="2">
    <source>
        <dbReference type="EMBL" id="SDL14089.1"/>
    </source>
</evidence>
<evidence type="ECO:0000256" key="1">
    <source>
        <dbReference type="SAM" id="SignalP"/>
    </source>
</evidence>
<dbReference type="Proteomes" id="UP000198901">
    <property type="component" value="Unassembled WGS sequence"/>
</dbReference>
<proteinExistence type="predicted"/>